<dbReference type="GO" id="GO:1902388">
    <property type="term" value="F:ceramide 1-phosphate transfer activity"/>
    <property type="evidence" value="ECO:0007669"/>
    <property type="project" value="TreeGrafter"/>
</dbReference>
<evidence type="ECO:0000256" key="10">
    <source>
        <dbReference type="ARBA" id="ARBA00022753"/>
    </source>
</evidence>
<dbReference type="FunFam" id="1.10.3520.10:FF:000002">
    <property type="entry name" value="Ceramide-1-phosphate transfer protein"/>
    <property type="match status" value="1"/>
</dbReference>
<evidence type="ECO:0000256" key="5">
    <source>
        <dbReference type="ARBA" id="ARBA00004514"/>
    </source>
</evidence>
<evidence type="ECO:0000256" key="17">
    <source>
        <dbReference type="ARBA" id="ARBA00036900"/>
    </source>
</evidence>
<keyword evidence="9" id="KW-0963">Cytoplasm</keyword>
<feature type="compositionally biased region" description="Polar residues" evidence="20">
    <location>
        <begin position="7"/>
        <end position="17"/>
    </location>
</feature>
<dbReference type="GO" id="GO:0010008">
    <property type="term" value="C:endosome membrane"/>
    <property type="evidence" value="ECO:0007669"/>
    <property type="project" value="UniProtKB-SubCell"/>
</dbReference>
<proteinExistence type="inferred from homology"/>
<comment type="catalytic activity">
    <reaction evidence="17">
        <text>N-(hexadecanoyl)-sphing-4-enine-1-phosphate(in) = N-(hexadecanoyl)-sphing-4-enine-1-phosphate(out)</text>
        <dbReference type="Rhea" id="RHEA:45680"/>
        <dbReference type="ChEBI" id="CHEBI:72963"/>
    </reaction>
    <physiologicalReaction direction="left-to-right" evidence="17">
        <dbReference type="Rhea" id="RHEA:45681"/>
    </physiologicalReaction>
</comment>
<evidence type="ECO:0000256" key="18">
    <source>
        <dbReference type="ARBA" id="ARBA00039463"/>
    </source>
</evidence>
<dbReference type="InterPro" id="IPR014830">
    <property type="entry name" value="Glycolipid_transfer_prot_dom"/>
</dbReference>
<dbReference type="Proteomes" id="UP000694543">
    <property type="component" value="Unplaced"/>
</dbReference>
<evidence type="ECO:0000256" key="16">
    <source>
        <dbReference type="ARBA" id="ARBA00036393"/>
    </source>
</evidence>
<comment type="subcellular location">
    <subcellularLocation>
        <location evidence="2">Cell membrane</location>
        <topology evidence="2">Peripheral membrane protein</topology>
        <orientation evidence="2">Cytoplasmic side</orientation>
    </subcellularLocation>
    <subcellularLocation>
        <location evidence="5">Cytoplasm</location>
        <location evidence="5">Cytosol</location>
    </subcellularLocation>
    <subcellularLocation>
        <location evidence="3">Endosome membrane</location>
        <topology evidence="3">Peripheral membrane protein</topology>
    </subcellularLocation>
    <subcellularLocation>
        <location evidence="1">Golgi apparatus</location>
        <location evidence="1">trans-Golgi network membrane</location>
        <topology evidence="1">Peripheral membrane protein</topology>
    </subcellularLocation>
    <subcellularLocation>
        <location evidence="4">Nucleus outer membrane</location>
        <topology evidence="4">Peripheral membrane protein</topology>
    </subcellularLocation>
</comment>
<keyword evidence="12" id="KW-0445">Lipid transport</keyword>
<dbReference type="GO" id="GO:1902387">
    <property type="term" value="F:ceramide 1-phosphate binding"/>
    <property type="evidence" value="ECO:0007669"/>
    <property type="project" value="TreeGrafter"/>
</dbReference>
<evidence type="ECO:0000256" key="6">
    <source>
        <dbReference type="ARBA" id="ARBA00007148"/>
    </source>
</evidence>
<dbReference type="GO" id="GO:0005640">
    <property type="term" value="C:nuclear outer membrane"/>
    <property type="evidence" value="ECO:0007669"/>
    <property type="project" value="UniProtKB-SubCell"/>
</dbReference>
<keyword evidence="8" id="KW-1003">Cell membrane</keyword>
<organism evidence="22 23">
    <name type="scientific">Chrysolophus pictus</name>
    <name type="common">Golden pheasant</name>
    <name type="synonym">Phasianus pictus</name>
    <dbReference type="NCBI Taxonomy" id="9089"/>
    <lineage>
        <taxon>Eukaryota</taxon>
        <taxon>Metazoa</taxon>
        <taxon>Chordata</taxon>
        <taxon>Craniata</taxon>
        <taxon>Vertebrata</taxon>
        <taxon>Euteleostomi</taxon>
        <taxon>Archelosauria</taxon>
        <taxon>Archosauria</taxon>
        <taxon>Dinosauria</taxon>
        <taxon>Saurischia</taxon>
        <taxon>Theropoda</taxon>
        <taxon>Coelurosauria</taxon>
        <taxon>Aves</taxon>
        <taxon>Neognathae</taxon>
        <taxon>Galloanserae</taxon>
        <taxon>Galliformes</taxon>
        <taxon>Phasianidae</taxon>
        <taxon>Phasianinae</taxon>
        <taxon>Chrysolophus</taxon>
    </lineage>
</organism>
<dbReference type="SUPFAM" id="SSF110004">
    <property type="entry name" value="Glycolipid transfer protein, GLTP"/>
    <property type="match status" value="1"/>
</dbReference>
<evidence type="ECO:0000256" key="12">
    <source>
        <dbReference type="ARBA" id="ARBA00023055"/>
    </source>
</evidence>
<protein>
    <recommendedName>
        <fullName evidence="18">Ceramide-1-phosphate transfer protein</fullName>
    </recommendedName>
    <alternativeName>
        <fullName evidence="19">Glycolipid transfer protein domain-containing protein 1</fullName>
    </alternativeName>
</protein>
<comment type="catalytic activity">
    <reaction evidence="16">
        <text>N-(9Z-octadecenoyl)-sphing-4-enine-1-phosphate(in) = N-(9Z-octadecenoyl)-sphing-4-enine-1-phosphate(out)</text>
        <dbReference type="Rhea" id="RHEA:45688"/>
        <dbReference type="ChEBI" id="CHEBI:85378"/>
    </reaction>
    <physiologicalReaction direction="left-to-right" evidence="16">
        <dbReference type="Rhea" id="RHEA:45689"/>
    </physiologicalReaction>
</comment>
<dbReference type="PANTHER" id="PTHR10219:SF20">
    <property type="entry name" value="CERAMIDE-1-PHOSPHATE TRANSFER PROTEIN"/>
    <property type="match status" value="1"/>
</dbReference>
<evidence type="ECO:0000256" key="4">
    <source>
        <dbReference type="ARBA" id="ARBA00004509"/>
    </source>
</evidence>
<evidence type="ECO:0000256" key="14">
    <source>
        <dbReference type="ARBA" id="ARBA00023136"/>
    </source>
</evidence>
<keyword evidence="11" id="KW-0333">Golgi apparatus</keyword>
<dbReference type="GO" id="GO:0005794">
    <property type="term" value="C:Golgi apparatus"/>
    <property type="evidence" value="ECO:0007669"/>
    <property type="project" value="UniProtKB-SubCell"/>
</dbReference>
<dbReference type="Pfam" id="PF08718">
    <property type="entry name" value="GLTP"/>
    <property type="match status" value="1"/>
</dbReference>
<evidence type="ECO:0000313" key="23">
    <source>
        <dbReference type="Proteomes" id="UP000694543"/>
    </source>
</evidence>
<evidence type="ECO:0000256" key="15">
    <source>
        <dbReference type="ARBA" id="ARBA00023242"/>
    </source>
</evidence>
<reference evidence="22" key="1">
    <citation type="submission" date="2025-08" db="UniProtKB">
        <authorList>
            <consortium name="Ensembl"/>
        </authorList>
    </citation>
    <scope>IDENTIFICATION</scope>
</reference>
<accession>A0A8C3PXK1</accession>
<evidence type="ECO:0000256" key="7">
    <source>
        <dbReference type="ARBA" id="ARBA00022448"/>
    </source>
</evidence>
<evidence type="ECO:0000256" key="20">
    <source>
        <dbReference type="SAM" id="MobiDB-lite"/>
    </source>
</evidence>
<evidence type="ECO:0000256" key="19">
    <source>
        <dbReference type="ARBA" id="ARBA00042989"/>
    </source>
</evidence>
<keyword evidence="15" id="KW-0539">Nucleus</keyword>
<keyword evidence="10" id="KW-0967">Endosome</keyword>
<evidence type="ECO:0000256" key="8">
    <source>
        <dbReference type="ARBA" id="ARBA00022475"/>
    </source>
</evidence>
<sequence>MILRVPSNPSRATVLQEDNQRRQQTDKPCSPPCRTHIVVVAHVHPAVQHHVLPRDGHQDAAAPHVLPGACRESRGRHNAAAPQRSARIHSGGPKAGLTERRHLDFGHFNPFQPPSKLKARRGSSGNDLRGGAARKCGYFNGHIATASQIERGGLASIWTKSVPNAALTTARPAAAGGRRSVGAAPLPPFSSASRACAVLPAGKMAAAPGAFSLREVLAAFQACVTEQREVLLGPYLQGWRGLVRFLNGLGAIFSFISKDAVTKIQIMESYCGGERREEYRTLQSMVSYELSRGLVDLQRRSSHPDSGCRTILRLHRALRWLQLFLEGLRTARQDASTSAICTDSYNASLAAYHPWVVRKAAVVAFCALPSRDAFLEVMNVGGPEEAVEMLGDALPHIRDVYGITQELYEQHCLVGVAV</sequence>
<name>A0A8C3PXK1_CHRPC</name>
<reference evidence="22" key="2">
    <citation type="submission" date="2025-09" db="UniProtKB">
        <authorList>
            <consortium name="Ensembl"/>
        </authorList>
    </citation>
    <scope>IDENTIFICATION</scope>
</reference>
<feature type="region of interest" description="Disordered" evidence="20">
    <location>
        <begin position="70"/>
        <end position="126"/>
    </location>
</feature>
<dbReference type="GO" id="GO:0005829">
    <property type="term" value="C:cytosol"/>
    <property type="evidence" value="ECO:0007669"/>
    <property type="project" value="UniProtKB-SubCell"/>
</dbReference>
<comment type="similarity">
    <text evidence="6">Belongs to the GLTP family.</text>
</comment>
<dbReference type="Ensembl" id="ENSCPIT00010008386.1">
    <property type="protein sequence ID" value="ENSCPIP00010007122.1"/>
    <property type="gene ID" value="ENSCPIG00010005516.1"/>
</dbReference>
<evidence type="ECO:0000256" key="3">
    <source>
        <dbReference type="ARBA" id="ARBA00004481"/>
    </source>
</evidence>
<evidence type="ECO:0000256" key="13">
    <source>
        <dbReference type="ARBA" id="ARBA00023121"/>
    </source>
</evidence>
<keyword evidence="7" id="KW-0813">Transport</keyword>
<evidence type="ECO:0000256" key="9">
    <source>
        <dbReference type="ARBA" id="ARBA00022490"/>
    </source>
</evidence>
<evidence type="ECO:0000256" key="1">
    <source>
        <dbReference type="ARBA" id="ARBA00004150"/>
    </source>
</evidence>
<feature type="region of interest" description="Disordered" evidence="20">
    <location>
        <begin position="1"/>
        <end position="31"/>
    </location>
</feature>
<dbReference type="GO" id="GO:0032691">
    <property type="term" value="P:negative regulation of interleukin-1 beta production"/>
    <property type="evidence" value="ECO:0007669"/>
    <property type="project" value="UniProtKB-ARBA"/>
</dbReference>
<keyword evidence="14" id="KW-0472">Membrane</keyword>
<dbReference type="PANTHER" id="PTHR10219">
    <property type="entry name" value="GLYCOLIPID TRANSFER PROTEIN-RELATED"/>
    <property type="match status" value="1"/>
</dbReference>
<feature type="domain" description="Glycolipid transfer protein" evidence="21">
    <location>
        <begin position="232"/>
        <end position="379"/>
    </location>
</feature>
<evidence type="ECO:0000256" key="2">
    <source>
        <dbReference type="ARBA" id="ARBA00004413"/>
    </source>
</evidence>
<evidence type="ECO:0000256" key="11">
    <source>
        <dbReference type="ARBA" id="ARBA00023034"/>
    </source>
</evidence>
<dbReference type="AlphaFoldDB" id="A0A8C3PXK1"/>
<dbReference type="Gene3D" id="1.10.3520.10">
    <property type="entry name" value="Glycolipid transfer protein"/>
    <property type="match status" value="1"/>
</dbReference>
<dbReference type="GO" id="GO:0005886">
    <property type="term" value="C:plasma membrane"/>
    <property type="evidence" value="ECO:0007669"/>
    <property type="project" value="UniProtKB-SubCell"/>
</dbReference>
<evidence type="ECO:0000259" key="21">
    <source>
        <dbReference type="Pfam" id="PF08718"/>
    </source>
</evidence>
<evidence type="ECO:0000313" key="22">
    <source>
        <dbReference type="Ensembl" id="ENSCPIP00010007122.1"/>
    </source>
</evidence>
<dbReference type="InterPro" id="IPR036497">
    <property type="entry name" value="GLTP_sf"/>
</dbReference>
<keyword evidence="13" id="KW-0446">Lipid-binding</keyword>
<keyword evidence="23" id="KW-1185">Reference proteome</keyword>